<dbReference type="EMBL" id="KZ852046">
    <property type="protein sequence ID" value="RDH33604.1"/>
    <property type="molecule type" value="Genomic_DNA"/>
</dbReference>
<dbReference type="AlphaFoldDB" id="A0A3F3Q302"/>
<evidence type="ECO:0000313" key="3">
    <source>
        <dbReference type="Proteomes" id="UP000253729"/>
    </source>
</evidence>
<gene>
    <name evidence="2" type="ORF">BDQ94DRAFT_143407</name>
</gene>
<dbReference type="RefSeq" id="XP_026626626.1">
    <property type="nucleotide sequence ID" value="XM_026766224.1"/>
</dbReference>
<reference evidence="2 3" key="1">
    <citation type="submission" date="2018-07" db="EMBL/GenBank/DDBJ databases">
        <title>The genomes of Aspergillus section Nigri reveals drivers in fungal speciation.</title>
        <authorList>
            <consortium name="DOE Joint Genome Institute"/>
            <person name="Vesth T.C."/>
            <person name="Nybo J."/>
            <person name="Theobald S."/>
            <person name="Brandl J."/>
            <person name="Frisvad J.C."/>
            <person name="Nielsen K.F."/>
            <person name="Lyhne E.K."/>
            <person name="Kogle M.E."/>
            <person name="Kuo A."/>
            <person name="Riley R."/>
            <person name="Clum A."/>
            <person name="Nolan M."/>
            <person name="Lipzen A."/>
            <person name="Salamov A."/>
            <person name="Henrissat B."/>
            <person name="Wiebenga A."/>
            <person name="De vries R.P."/>
            <person name="Grigoriev I.V."/>
            <person name="Mortensen U.H."/>
            <person name="Andersen M.R."/>
            <person name="Baker S.E."/>
        </authorList>
    </citation>
    <scope>NUCLEOTIDE SEQUENCE [LARGE SCALE GENOMIC DNA]</scope>
    <source>
        <strain evidence="2 3">CBS 139.54b</strain>
    </source>
</reference>
<evidence type="ECO:0000256" key="1">
    <source>
        <dbReference type="SAM" id="SignalP"/>
    </source>
</evidence>
<keyword evidence="1" id="KW-0732">Signal</keyword>
<proteinExistence type="predicted"/>
<dbReference type="Proteomes" id="UP000253729">
    <property type="component" value="Unassembled WGS sequence"/>
</dbReference>
<organism evidence="2 3">
    <name type="scientific">Aspergillus welwitschiae</name>
    <dbReference type="NCBI Taxonomy" id="1341132"/>
    <lineage>
        <taxon>Eukaryota</taxon>
        <taxon>Fungi</taxon>
        <taxon>Dikarya</taxon>
        <taxon>Ascomycota</taxon>
        <taxon>Pezizomycotina</taxon>
        <taxon>Eurotiomycetes</taxon>
        <taxon>Eurotiomycetidae</taxon>
        <taxon>Eurotiales</taxon>
        <taxon>Aspergillaceae</taxon>
        <taxon>Aspergillus</taxon>
        <taxon>Aspergillus subgen. Circumdati</taxon>
    </lineage>
</organism>
<feature type="chain" id="PRO_5017574115" evidence="1">
    <location>
        <begin position="22"/>
        <end position="111"/>
    </location>
</feature>
<dbReference type="GeneID" id="38134580"/>
<evidence type="ECO:0000313" key="2">
    <source>
        <dbReference type="EMBL" id="RDH33604.1"/>
    </source>
</evidence>
<protein>
    <submittedName>
        <fullName evidence="2">Uncharacterized protein</fullName>
    </submittedName>
</protein>
<name>A0A3F3Q302_9EURO</name>
<feature type="signal peptide" evidence="1">
    <location>
        <begin position="1"/>
        <end position="21"/>
    </location>
</feature>
<sequence length="111" mass="12612">MDGSRLALCTHIRVLFPLAVCRPPLPVGLTDCSVFPEVEYLGPENHCYHFTTCGQYYGKRVQFSMSLRKQETTRYPQAIRDRILLQNNEATRAQPAFPAVLLKYGSCKCTL</sequence>
<keyword evidence="3" id="KW-1185">Reference proteome</keyword>
<accession>A0A3F3Q302</accession>